<dbReference type="STRING" id="412419.BDU_167"/>
<dbReference type="RefSeq" id="WP_012537935.1">
    <property type="nucleotide sequence ID" value="NC_011229.1"/>
</dbReference>
<evidence type="ECO:0000256" key="1">
    <source>
        <dbReference type="ARBA" id="ARBA00022723"/>
    </source>
</evidence>
<dbReference type="EMBL" id="CP000976">
    <property type="protein sequence ID" value="ACH93123.1"/>
    <property type="molecule type" value="Genomic_DNA"/>
</dbReference>
<keyword evidence="3" id="KW-0862">Zinc</keyword>
<gene>
    <name evidence="6" type="ordered locus">BDU_167</name>
</gene>
<keyword evidence="7" id="KW-1185">Reference proteome</keyword>
<proteinExistence type="predicted"/>
<dbReference type="PROSITE" id="PS51128">
    <property type="entry name" value="ZF_DKSA_2"/>
    <property type="match status" value="1"/>
</dbReference>
<dbReference type="HOGENOM" id="CLU_043144_4_1_12"/>
<evidence type="ECO:0000313" key="7">
    <source>
        <dbReference type="Proteomes" id="UP000000611"/>
    </source>
</evidence>
<feature type="domain" description="Zinc finger DksA/TraR C4-type" evidence="5">
    <location>
        <begin position="87"/>
        <end position="121"/>
    </location>
</feature>
<dbReference type="InterPro" id="IPR000962">
    <property type="entry name" value="Znf_DskA_TraR"/>
</dbReference>
<organism evidence="6 7">
    <name type="scientific">Borrelia duttonii (strain Ly)</name>
    <dbReference type="NCBI Taxonomy" id="412419"/>
    <lineage>
        <taxon>Bacteria</taxon>
        <taxon>Pseudomonadati</taxon>
        <taxon>Spirochaetota</taxon>
        <taxon>Spirochaetia</taxon>
        <taxon>Spirochaetales</taxon>
        <taxon>Borreliaceae</taxon>
        <taxon>Borrelia</taxon>
    </lineage>
</organism>
<protein>
    <submittedName>
        <fullName evidence="6">DnaK suppressor</fullName>
    </submittedName>
</protein>
<evidence type="ECO:0000259" key="5">
    <source>
        <dbReference type="Pfam" id="PF01258"/>
    </source>
</evidence>
<feature type="zinc finger region" description="dksA C4-type" evidence="4">
    <location>
        <begin position="91"/>
        <end position="115"/>
    </location>
</feature>
<dbReference type="eggNOG" id="COG1734">
    <property type="taxonomic scope" value="Bacteria"/>
</dbReference>
<evidence type="ECO:0000256" key="3">
    <source>
        <dbReference type="ARBA" id="ARBA00022833"/>
    </source>
</evidence>
<dbReference type="AlphaFoldDB" id="B5RKZ4"/>
<dbReference type="PANTHER" id="PTHR33823">
    <property type="entry name" value="RNA POLYMERASE-BINDING TRANSCRIPTION FACTOR DKSA-RELATED"/>
    <property type="match status" value="1"/>
</dbReference>
<dbReference type="Pfam" id="PF01258">
    <property type="entry name" value="zf-dskA_traR"/>
    <property type="match status" value="1"/>
</dbReference>
<keyword evidence="1" id="KW-0479">Metal-binding</keyword>
<accession>B5RKZ4</accession>
<dbReference type="SUPFAM" id="SSF109635">
    <property type="entry name" value="DnaK suppressor protein DksA, alpha-hairpin domain"/>
    <property type="match status" value="1"/>
</dbReference>
<dbReference type="GO" id="GO:0008270">
    <property type="term" value="F:zinc ion binding"/>
    <property type="evidence" value="ECO:0007669"/>
    <property type="project" value="UniProtKB-KW"/>
</dbReference>
<dbReference type="Gene3D" id="1.20.120.910">
    <property type="entry name" value="DksA, coiled-coil domain"/>
    <property type="match status" value="1"/>
</dbReference>
<dbReference type="PANTHER" id="PTHR33823:SF4">
    <property type="entry name" value="GENERAL STRESS PROTEIN 16O"/>
    <property type="match status" value="1"/>
</dbReference>
<dbReference type="SUPFAM" id="SSF57716">
    <property type="entry name" value="Glucocorticoid receptor-like (DNA-binding domain)"/>
    <property type="match status" value="1"/>
</dbReference>
<sequence length="127" mass="14799">MQKSNFEHEFVEKMQTLLLELKKEILNSIRSVEDSKREIINNDMHLKDIVDIAFDNMDGNNLEALSSVEKKKLNLINQALYRISHNIYGHCLACDKDIAQERLEAIPYAFLCISCQTKKEKKSRRSI</sequence>
<evidence type="ECO:0000256" key="4">
    <source>
        <dbReference type="PROSITE-ProRule" id="PRU00510"/>
    </source>
</evidence>
<dbReference type="Proteomes" id="UP000000611">
    <property type="component" value="Chromosome"/>
</dbReference>
<evidence type="ECO:0000313" key="6">
    <source>
        <dbReference type="EMBL" id="ACH93123.1"/>
    </source>
</evidence>
<evidence type="ECO:0000256" key="2">
    <source>
        <dbReference type="ARBA" id="ARBA00022771"/>
    </source>
</evidence>
<keyword evidence="2" id="KW-0863">Zinc-finger</keyword>
<dbReference type="InterPro" id="IPR037187">
    <property type="entry name" value="DnaK_N"/>
</dbReference>
<dbReference type="KEGG" id="bdu:BDU_167"/>
<reference evidence="6 7" key="1">
    <citation type="journal article" date="2008" name="PLoS Genet.">
        <title>The genome of Borrelia recurrentis, the agent of deadly louse-borne relapsing fever, is a degraded subset of tick-borne Borrelia duttonii.</title>
        <authorList>
            <person name="Lescot M."/>
            <person name="Audic S."/>
            <person name="Robert C."/>
            <person name="Nguyen T.T."/>
            <person name="Blanc G."/>
            <person name="Cutler S.J."/>
            <person name="Wincker P."/>
            <person name="Couloux A."/>
            <person name="Claverie J.-M."/>
            <person name="Raoult D."/>
            <person name="Drancourt M."/>
        </authorList>
    </citation>
    <scope>NUCLEOTIDE SEQUENCE [LARGE SCALE GENOMIC DNA]</scope>
    <source>
        <strain evidence="6 7">Ly</strain>
    </source>
</reference>
<dbReference type="OrthoDB" id="9811543at2"/>
<name>B5RKZ4_BORDL</name>